<accession>A0A0L8HKE6</accession>
<name>A0A0L8HKE6_OCTBM</name>
<keyword evidence="1" id="KW-0472">Membrane</keyword>
<sequence>MVGSTATFIAITLLSLITLSEFYFKYFTTLGFKKIKEIFISYFKHISLDDIWGLFCCFVCLGILK</sequence>
<dbReference type="EMBL" id="KQ417921">
    <property type="protein sequence ID" value="KOF89706.1"/>
    <property type="molecule type" value="Genomic_DNA"/>
</dbReference>
<gene>
    <name evidence="2" type="ORF">OCBIM_22012606mg</name>
</gene>
<keyword evidence="1" id="KW-0812">Transmembrane</keyword>
<dbReference type="AlphaFoldDB" id="A0A0L8HKE6"/>
<protein>
    <submittedName>
        <fullName evidence="2">Uncharacterized protein</fullName>
    </submittedName>
</protein>
<evidence type="ECO:0000256" key="1">
    <source>
        <dbReference type="SAM" id="Phobius"/>
    </source>
</evidence>
<reference evidence="2" key="1">
    <citation type="submission" date="2015-07" db="EMBL/GenBank/DDBJ databases">
        <title>MeaNS - Measles Nucleotide Surveillance Program.</title>
        <authorList>
            <person name="Tran T."/>
            <person name="Druce J."/>
        </authorList>
    </citation>
    <scope>NUCLEOTIDE SEQUENCE</scope>
    <source>
        <strain evidence="2">UCB-OBI-ISO-001</strain>
        <tissue evidence="2">Gonad</tissue>
    </source>
</reference>
<keyword evidence="1" id="KW-1133">Transmembrane helix</keyword>
<organism evidence="2">
    <name type="scientific">Octopus bimaculoides</name>
    <name type="common">California two-spotted octopus</name>
    <dbReference type="NCBI Taxonomy" id="37653"/>
    <lineage>
        <taxon>Eukaryota</taxon>
        <taxon>Metazoa</taxon>
        <taxon>Spiralia</taxon>
        <taxon>Lophotrochozoa</taxon>
        <taxon>Mollusca</taxon>
        <taxon>Cephalopoda</taxon>
        <taxon>Coleoidea</taxon>
        <taxon>Octopodiformes</taxon>
        <taxon>Octopoda</taxon>
        <taxon>Incirrata</taxon>
        <taxon>Octopodidae</taxon>
        <taxon>Octopus</taxon>
    </lineage>
</organism>
<evidence type="ECO:0000313" key="2">
    <source>
        <dbReference type="EMBL" id="KOF89706.1"/>
    </source>
</evidence>
<feature type="transmembrane region" description="Helical" evidence="1">
    <location>
        <begin position="6"/>
        <end position="24"/>
    </location>
</feature>
<proteinExistence type="predicted"/>